<feature type="transmembrane region" description="Helical" evidence="1">
    <location>
        <begin position="277"/>
        <end position="295"/>
    </location>
</feature>
<reference evidence="3 4" key="3">
    <citation type="submission" date="2020-02" db="EMBL/GenBank/DDBJ databases">
        <title>Sequencing the genomes of 1000 actinobacteria strains.</title>
        <authorList>
            <person name="Klenk H.-P."/>
        </authorList>
    </citation>
    <scope>NUCLEOTIDE SEQUENCE [LARGE SCALE GENOMIC DNA]</scope>
    <source>
        <strain evidence="3 4">DSM 45201</strain>
    </source>
</reference>
<organism evidence="3 4">
    <name type="scientific">Modestobacter marinus</name>
    <dbReference type="NCBI Taxonomy" id="477641"/>
    <lineage>
        <taxon>Bacteria</taxon>
        <taxon>Bacillati</taxon>
        <taxon>Actinomycetota</taxon>
        <taxon>Actinomycetes</taxon>
        <taxon>Geodermatophilales</taxon>
        <taxon>Geodermatophilaceae</taxon>
        <taxon>Modestobacter</taxon>
    </lineage>
</organism>
<dbReference type="EMBL" id="JAAMPA010000001">
    <property type="protein sequence ID" value="NIH66606.1"/>
    <property type="molecule type" value="Genomic_DNA"/>
</dbReference>
<proteinExistence type="predicted"/>
<reference evidence="2" key="1">
    <citation type="journal article" date="2014" name="Int. J. Syst. Evol. Microbiol.">
        <title>Complete genome of a new Firmicutes species belonging to the dominant human colonic microbiota ('Ruminococcus bicirculans') reveals two chromosomes and a selective capacity to utilize plant glucans.</title>
        <authorList>
            <consortium name="NISC Comparative Sequencing Program"/>
            <person name="Wegmann U."/>
            <person name="Louis P."/>
            <person name="Goesmann A."/>
            <person name="Henrissat B."/>
            <person name="Duncan S.H."/>
            <person name="Flint H.J."/>
        </authorList>
    </citation>
    <scope>NUCLEOTIDE SEQUENCE</scope>
    <source>
        <strain evidence="2">CGMCC 4.5581</strain>
    </source>
</reference>
<feature type="transmembrane region" description="Helical" evidence="1">
    <location>
        <begin position="64"/>
        <end position="81"/>
    </location>
</feature>
<reference evidence="2" key="4">
    <citation type="submission" date="2024-05" db="EMBL/GenBank/DDBJ databases">
        <authorList>
            <person name="Sun Q."/>
            <person name="Zhou Y."/>
        </authorList>
    </citation>
    <scope>NUCLEOTIDE SEQUENCE</scope>
    <source>
        <strain evidence="2">CGMCC 4.5581</strain>
    </source>
</reference>
<feature type="transmembrane region" description="Helical" evidence="1">
    <location>
        <begin position="243"/>
        <end position="265"/>
    </location>
</feature>
<gene>
    <name evidence="3" type="ORF">FB380_001052</name>
    <name evidence="2" type="ORF">GCM10011589_00210</name>
</gene>
<evidence type="ECO:0000313" key="5">
    <source>
        <dbReference type="Proteomes" id="UP000648663"/>
    </source>
</evidence>
<keyword evidence="1" id="KW-1133">Transmembrane helix</keyword>
<evidence type="ECO:0000313" key="2">
    <source>
        <dbReference type="EMBL" id="GGL47627.1"/>
    </source>
</evidence>
<dbReference type="EMBL" id="BMMI01000001">
    <property type="protein sequence ID" value="GGL47627.1"/>
    <property type="molecule type" value="Genomic_DNA"/>
</dbReference>
<feature type="transmembrane region" description="Helical" evidence="1">
    <location>
        <begin position="131"/>
        <end position="152"/>
    </location>
</feature>
<protein>
    <submittedName>
        <fullName evidence="3">FtsH-binding integral membrane protein</fullName>
    </submittedName>
</protein>
<comment type="caution">
    <text evidence="3">The sequence shown here is derived from an EMBL/GenBank/DDBJ whole genome shotgun (WGS) entry which is preliminary data.</text>
</comment>
<feature type="transmembrane region" description="Helical" evidence="1">
    <location>
        <begin position="93"/>
        <end position="111"/>
    </location>
</feature>
<reference evidence="5" key="2">
    <citation type="journal article" date="2019" name="Int. J. Syst. Evol. Microbiol.">
        <title>The Global Catalogue of Microorganisms (GCM) 10K type strain sequencing project: providing services to taxonomists for standard genome sequencing and annotation.</title>
        <authorList>
            <consortium name="The Broad Institute Genomics Platform"/>
            <consortium name="The Broad Institute Genome Sequencing Center for Infectious Disease"/>
            <person name="Wu L."/>
            <person name="Ma J."/>
        </authorList>
    </citation>
    <scope>NUCLEOTIDE SEQUENCE [LARGE SCALE GENOMIC DNA]</scope>
    <source>
        <strain evidence="5">CGMCC 4.5581</strain>
    </source>
</reference>
<keyword evidence="5" id="KW-1185">Reference proteome</keyword>
<dbReference type="Proteomes" id="UP000552836">
    <property type="component" value="Unassembled WGS sequence"/>
</dbReference>
<keyword evidence="1" id="KW-0472">Membrane</keyword>
<evidence type="ECO:0000313" key="4">
    <source>
        <dbReference type="Proteomes" id="UP000552836"/>
    </source>
</evidence>
<keyword evidence="1" id="KW-0812">Transmembrane</keyword>
<feature type="transmembrane region" description="Helical" evidence="1">
    <location>
        <begin position="212"/>
        <end position="231"/>
    </location>
</feature>
<dbReference type="RefSeq" id="WP_166754169.1">
    <property type="nucleotide sequence ID" value="NZ_BAABJU010000001.1"/>
</dbReference>
<dbReference type="Proteomes" id="UP000648663">
    <property type="component" value="Unassembled WGS sequence"/>
</dbReference>
<evidence type="ECO:0000313" key="3">
    <source>
        <dbReference type="EMBL" id="NIH66606.1"/>
    </source>
</evidence>
<accession>A0A846LFZ6</accession>
<dbReference type="AlphaFoldDB" id="A0A846LFZ6"/>
<evidence type="ECO:0000256" key="1">
    <source>
        <dbReference type="SAM" id="Phobius"/>
    </source>
</evidence>
<sequence length="315" mass="32393">MTTTTRALLDLARQELAPRTWAQRTLLLLGALLLASSVVHGGIALAAAVEGAAWSGSVSWRKPVLFGFSFGVLLVSVVWVLRQLPDRRRLGATVVWLVGVASVAEVSLITVQRWRGVPSHFNAETAMDTAVWQAMAVLVMVTVLGLAVLLGWAARDLRHDGSRWTAAVLGIAGVLVAGWLGSDMAAAGEEVVAATGRVPEELVFGAAGSAKVAHALAMHGLQVLIVLAVLLGVSRFGAAARTALTAAGAVAYAMVVGAVTATAYAGRSWTDPETIPAVVGSVGVAGLVGVGWVTLAGMRGRRIGSVATGRLGARS</sequence>
<name>A0A846LFZ6_9ACTN</name>
<feature type="transmembrane region" description="Helical" evidence="1">
    <location>
        <begin position="164"/>
        <end position="182"/>
    </location>
</feature>